<dbReference type="PROSITE" id="PS51084">
    <property type="entry name" value="HIT_2"/>
    <property type="match status" value="1"/>
</dbReference>
<sequence>MTSDSHGTPPGRPDPDADPLDPRIDRFDRLWTPWRLEYVTDPDSSSNGCPFCLADEHGDDERVIHRGEHAFVLLNAYPYNPGHAMVIPYTHTDDYAALSHDEVTEIAALTQRTIRALKAAAGPHAFNVGMNLGTVAGAGIADHLHQHVVPRWGGDTNFMPVIGQTRVLPQLMADTYAMLKPAFDAAE</sequence>
<dbReference type="InterPro" id="IPR011146">
    <property type="entry name" value="HIT-like"/>
</dbReference>
<organism evidence="7 8">
    <name type="scientific">Euzebya pacifica</name>
    <dbReference type="NCBI Taxonomy" id="1608957"/>
    <lineage>
        <taxon>Bacteria</taxon>
        <taxon>Bacillati</taxon>
        <taxon>Actinomycetota</taxon>
        <taxon>Nitriliruptoria</taxon>
        <taxon>Euzebyales</taxon>
    </lineage>
</organism>
<dbReference type="InterPro" id="IPR036265">
    <property type="entry name" value="HIT-like_sf"/>
</dbReference>
<dbReference type="PANTHER" id="PTHR42997:SF1">
    <property type="entry name" value="AP-4-A PHOSPHORYLASE"/>
    <property type="match status" value="1"/>
</dbReference>
<dbReference type="Proteomes" id="UP000264006">
    <property type="component" value="Chromosome"/>
</dbReference>
<evidence type="ECO:0000256" key="4">
    <source>
        <dbReference type="PROSITE-ProRule" id="PRU00464"/>
    </source>
</evidence>
<reference evidence="7 8" key="1">
    <citation type="submission" date="2018-09" db="EMBL/GenBank/DDBJ databases">
        <title>Complete genome sequence of Euzebya sp. DY32-46 isolated from seawater of Pacific Ocean.</title>
        <authorList>
            <person name="Xu L."/>
            <person name="Wu Y.-H."/>
            <person name="Xu X.-W."/>
        </authorList>
    </citation>
    <scope>NUCLEOTIDE SEQUENCE [LARGE SCALE GENOMIC DNA]</scope>
    <source>
        <strain evidence="7 8">DY32-46</strain>
    </source>
</reference>
<feature type="active site" description="Tele-AMP-histidine intermediate" evidence="2">
    <location>
        <position position="145"/>
    </location>
</feature>
<dbReference type="SUPFAM" id="SSF54197">
    <property type="entry name" value="HIT-like"/>
    <property type="match status" value="1"/>
</dbReference>
<feature type="region of interest" description="Disordered" evidence="5">
    <location>
        <begin position="1"/>
        <end position="23"/>
    </location>
</feature>
<name>A0A346XVV8_9ACTN</name>
<evidence type="ECO:0000313" key="8">
    <source>
        <dbReference type="Proteomes" id="UP000264006"/>
    </source>
</evidence>
<dbReference type="CDD" id="cd01275">
    <property type="entry name" value="FHIT"/>
    <property type="match status" value="1"/>
</dbReference>
<dbReference type="AlphaFoldDB" id="A0A346XVV8"/>
<keyword evidence="1" id="KW-0547">Nucleotide-binding</keyword>
<dbReference type="PANTHER" id="PTHR42997">
    <property type="entry name" value="HIT FAMILY HYDROLASE"/>
    <property type="match status" value="1"/>
</dbReference>
<dbReference type="KEGG" id="euz:DVS28_a1664"/>
<gene>
    <name evidence="7" type="ORF">DVS28_a1664</name>
</gene>
<dbReference type="EMBL" id="CP031165">
    <property type="protein sequence ID" value="AXV06355.1"/>
    <property type="molecule type" value="Genomic_DNA"/>
</dbReference>
<evidence type="ECO:0000256" key="2">
    <source>
        <dbReference type="PIRSR" id="PIRSR639383-1"/>
    </source>
</evidence>
<evidence type="ECO:0000313" key="7">
    <source>
        <dbReference type="EMBL" id="AXV06355.1"/>
    </source>
</evidence>
<dbReference type="Pfam" id="PF01230">
    <property type="entry name" value="HIT"/>
    <property type="match status" value="1"/>
</dbReference>
<keyword evidence="8" id="KW-1185">Reference proteome</keyword>
<proteinExistence type="predicted"/>
<evidence type="ECO:0000256" key="3">
    <source>
        <dbReference type="PIRSR" id="PIRSR639383-2"/>
    </source>
</evidence>
<feature type="binding site" evidence="3">
    <location>
        <position position="75"/>
    </location>
    <ligand>
        <name>substrate</name>
    </ligand>
</feature>
<dbReference type="Gene3D" id="3.30.428.10">
    <property type="entry name" value="HIT-like"/>
    <property type="match status" value="1"/>
</dbReference>
<accession>A0A346XVV8</accession>
<evidence type="ECO:0000259" key="6">
    <source>
        <dbReference type="PROSITE" id="PS51084"/>
    </source>
</evidence>
<dbReference type="InterPro" id="IPR052908">
    <property type="entry name" value="AP-4-A_phosphorylase"/>
</dbReference>
<feature type="short sequence motif" description="Histidine triad motif" evidence="4">
    <location>
        <begin position="143"/>
        <end position="147"/>
    </location>
</feature>
<protein>
    <submittedName>
        <fullName evidence="7">HIT family protein</fullName>
    </submittedName>
</protein>
<evidence type="ECO:0000256" key="5">
    <source>
        <dbReference type="SAM" id="MobiDB-lite"/>
    </source>
</evidence>
<feature type="binding site" evidence="3">
    <location>
        <position position="147"/>
    </location>
    <ligand>
        <name>substrate</name>
    </ligand>
</feature>
<dbReference type="GO" id="GO:0003824">
    <property type="term" value="F:catalytic activity"/>
    <property type="evidence" value="ECO:0007669"/>
    <property type="project" value="InterPro"/>
</dbReference>
<feature type="domain" description="HIT" evidence="6">
    <location>
        <begin position="50"/>
        <end position="158"/>
    </location>
</feature>
<evidence type="ECO:0000256" key="1">
    <source>
        <dbReference type="ARBA" id="ARBA00022741"/>
    </source>
</evidence>
<dbReference type="GO" id="GO:0000166">
    <property type="term" value="F:nucleotide binding"/>
    <property type="evidence" value="ECO:0007669"/>
    <property type="project" value="UniProtKB-KW"/>
</dbReference>
<dbReference type="InterPro" id="IPR039383">
    <property type="entry name" value="FHIT"/>
</dbReference>